<evidence type="ECO:0000313" key="2">
    <source>
        <dbReference type="EMBL" id="RYQ95231.1"/>
    </source>
</evidence>
<sequence length="306" mass="35435">MIFFDDTDIKEGLEKSDRSLVERLLSDEMFSIRTIEPVMIAIWDFNGTLAHHEKERRWASLASSMAGFQNFLNEGRCQVTSRSCITIRGGKPDAGGGVSLKLLRLDRDMVNMYEDAIRNDYRVVHMYWEHAVDIPTEVEVVDVDAEKESREKQKNRRNSYKRAAPSGQAFVQGGKGEAPKISVPHTTNCDSDYEAERTVWPQGNPNVAFGSVHLELGIEFETMDQFKRAVRKFNIQIGRSIMFSRVEPMKCKLEEKLRDQRDFKTVEAEAWFRREFNVSINYKKIQRAMKKARRILRVRRGNSMLS</sequence>
<evidence type="ECO:0008006" key="4">
    <source>
        <dbReference type="Google" id="ProtNLM"/>
    </source>
</evidence>
<organism evidence="2 3">
    <name type="scientific">Arachis hypogaea</name>
    <name type="common">Peanut</name>
    <dbReference type="NCBI Taxonomy" id="3818"/>
    <lineage>
        <taxon>Eukaryota</taxon>
        <taxon>Viridiplantae</taxon>
        <taxon>Streptophyta</taxon>
        <taxon>Embryophyta</taxon>
        <taxon>Tracheophyta</taxon>
        <taxon>Spermatophyta</taxon>
        <taxon>Magnoliopsida</taxon>
        <taxon>eudicotyledons</taxon>
        <taxon>Gunneridae</taxon>
        <taxon>Pentapetalae</taxon>
        <taxon>rosids</taxon>
        <taxon>fabids</taxon>
        <taxon>Fabales</taxon>
        <taxon>Fabaceae</taxon>
        <taxon>Papilionoideae</taxon>
        <taxon>50 kb inversion clade</taxon>
        <taxon>dalbergioids sensu lato</taxon>
        <taxon>Dalbergieae</taxon>
        <taxon>Pterocarpus clade</taxon>
        <taxon>Arachis</taxon>
    </lineage>
</organism>
<evidence type="ECO:0000313" key="3">
    <source>
        <dbReference type="Proteomes" id="UP000289738"/>
    </source>
</evidence>
<proteinExistence type="predicted"/>
<name>A0A444XZX5_ARAHY</name>
<comment type="caution">
    <text evidence="2">The sequence shown here is derived from an EMBL/GenBank/DDBJ whole genome shotgun (WGS) entry which is preliminary data.</text>
</comment>
<protein>
    <recommendedName>
        <fullName evidence="4">Transposase MuDR plant domain-containing protein</fullName>
    </recommendedName>
</protein>
<dbReference type="Proteomes" id="UP000289738">
    <property type="component" value="Chromosome B08"/>
</dbReference>
<gene>
    <name evidence="2" type="ORF">Ahy_B08g090295</name>
</gene>
<accession>A0A444XZX5</accession>
<dbReference type="EMBL" id="SDMP01000018">
    <property type="protein sequence ID" value="RYQ95231.1"/>
    <property type="molecule type" value="Genomic_DNA"/>
</dbReference>
<evidence type="ECO:0000256" key="1">
    <source>
        <dbReference type="SAM" id="MobiDB-lite"/>
    </source>
</evidence>
<reference evidence="2 3" key="1">
    <citation type="submission" date="2019-01" db="EMBL/GenBank/DDBJ databases">
        <title>Sequencing of cultivated peanut Arachis hypogaea provides insights into genome evolution and oil improvement.</title>
        <authorList>
            <person name="Chen X."/>
        </authorList>
    </citation>
    <scope>NUCLEOTIDE SEQUENCE [LARGE SCALE GENOMIC DNA]</scope>
    <source>
        <strain evidence="3">cv. Fuhuasheng</strain>
        <tissue evidence="2">Leaves</tissue>
    </source>
</reference>
<keyword evidence="3" id="KW-1185">Reference proteome</keyword>
<dbReference type="AlphaFoldDB" id="A0A444XZX5"/>
<feature type="region of interest" description="Disordered" evidence="1">
    <location>
        <begin position="145"/>
        <end position="183"/>
    </location>
</feature>